<evidence type="ECO:0000256" key="3">
    <source>
        <dbReference type="ARBA" id="ARBA00013036"/>
    </source>
</evidence>
<gene>
    <name evidence="7 8" type="primary">aroC</name>
    <name evidence="8" type="ORF">O0S10_01470</name>
</gene>
<feature type="binding site" evidence="7">
    <location>
        <position position="46"/>
    </location>
    <ligand>
        <name>NADP(+)</name>
        <dbReference type="ChEBI" id="CHEBI:58349"/>
    </ligand>
</feature>
<keyword evidence="7" id="KW-0285">Flavoprotein</keyword>
<dbReference type="NCBIfam" id="TIGR00033">
    <property type="entry name" value="aroC"/>
    <property type="match status" value="1"/>
</dbReference>
<dbReference type="PROSITE" id="PS00789">
    <property type="entry name" value="CHORISMATE_SYNTHASE_3"/>
    <property type="match status" value="1"/>
</dbReference>
<dbReference type="EMBL" id="JAPTGB010000003">
    <property type="protein sequence ID" value="MCZ0859895.1"/>
    <property type="molecule type" value="Genomic_DNA"/>
</dbReference>
<dbReference type="EC" id="4.2.3.5" evidence="3 7"/>
<feature type="binding site" evidence="7">
    <location>
        <begin position="297"/>
        <end position="301"/>
    </location>
    <ligand>
        <name>FMN</name>
        <dbReference type="ChEBI" id="CHEBI:58210"/>
    </ligand>
</feature>
<protein>
    <recommendedName>
        <fullName evidence="3 7">Chorismate synthase</fullName>
        <shortName evidence="7">CS</shortName>
        <ecNumber evidence="3 7">4.2.3.5</ecNumber>
    </recommendedName>
    <alternativeName>
        <fullName evidence="7">5-enolpyruvylshikimate-3-phosphate phospholyase</fullName>
    </alternativeName>
</protein>
<evidence type="ECO:0000256" key="2">
    <source>
        <dbReference type="ARBA" id="ARBA00008014"/>
    </source>
</evidence>
<dbReference type="GO" id="GO:0004107">
    <property type="term" value="F:chorismate synthase activity"/>
    <property type="evidence" value="ECO:0007669"/>
    <property type="project" value="UniProtKB-EC"/>
</dbReference>
<name>A0ABT4IDT0_9EURY</name>
<dbReference type="Pfam" id="PF01264">
    <property type="entry name" value="Chorismate_synt"/>
    <property type="match status" value="1"/>
</dbReference>
<evidence type="ECO:0000256" key="6">
    <source>
        <dbReference type="ARBA" id="ARBA00023239"/>
    </source>
</evidence>
<keyword evidence="9" id="KW-1185">Reference proteome</keyword>
<dbReference type="InterPro" id="IPR000453">
    <property type="entry name" value="Chorismate_synth"/>
</dbReference>
<evidence type="ECO:0000256" key="1">
    <source>
        <dbReference type="ARBA" id="ARBA00005044"/>
    </source>
</evidence>
<proteinExistence type="inferred from homology"/>
<dbReference type="HAMAP" id="MF_00300">
    <property type="entry name" value="Chorismate_synth"/>
    <property type="match status" value="1"/>
</dbReference>
<dbReference type="NCBIfam" id="NF003793">
    <property type="entry name" value="PRK05382.1"/>
    <property type="match status" value="1"/>
</dbReference>
<keyword evidence="6 7" id="KW-0456">Lyase</keyword>
<sequence>MNTIGTAVQLTLFGASHDSRIGCVIDGVPAGTPVSIDRMLADLALRKPAPGIGTPRVEADMPEISGILNGVATGAPVVITFANANTKSSDYEDLRLTPRPGHADYPALCKYGEAHDIRGGGMFSGRMTTPLVAAGALLRDMIGPLGISIGSYLSRIGNVVDAGEYAAEELVRSRDNPLRAMNADLAGRMRAEILAAKAEGDSVGGIVRCMASGLPAGLGEPFFDTLDGEIAKAVFAVPGVKGISFGSGFAAAALHGSENNDPYRIVDGSVAAVTNHAGGVLGGMANGSVLDFSVAFKPTPSIARVQQTVNLRDGTSADLSVQGRHDPCIANRGAIVVEAMTAFVLADLCVRGGYLE</sequence>
<keyword evidence="4 7" id="KW-0028">Amino-acid biosynthesis</keyword>
<dbReference type="PIRSF" id="PIRSF001456">
    <property type="entry name" value="Chorismate_synth"/>
    <property type="match status" value="1"/>
</dbReference>
<comment type="similarity">
    <text evidence="2 7">Belongs to the chorismate synthase family.</text>
</comment>
<accession>A0ABT4IDT0</accession>
<evidence type="ECO:0000256" key="5">
    <source>
        <dbReference type="ARBA" id="ARBA00023141"/>
    </source>
</evidence>
<evidence type="ECO:0000313" key="8">
    <source>
        <dbReference type="EMBL" id="MCZ0859895.1"/>
    </source>
</evidence>
<evidence type="ECO:0000256" key="4">
    <source>
        <dbReference type="ARBA" id="ARBA00022605"/>
    </source>
</evidence>
<comment type="catalytic activity">
    <reaction evidence="7">
        <text>5-O-(1-carboxyvinyl)-3-phosphoshikimate = chorismate + phosphate</text>
        <dbReference type="Rhea" id="RHEA:21020"/>
        <dbReference type="ChEBI" id="CHEBI:29748"/>
        <dbReference type="ChEBI" id="CHEBI:43474"/>
        <dbReference type="ChEBI" id="CHEBI:57701"/>
        <dbReference type="EC" id="4.2.3.5"/>
    </reaction>
</comment>
<comment type="pathway">
    <text evidence="1 7">Metabolic intermediate biosynthesis; chorismate biosynthesis; chorismate from D-erythrose 4-phosphate and phosphoenolpyruvate: step 7/7.</text>
</comment>
<comment type="caution">
    <text evidence="8">The sequence shown here is derived from an EMBL/GenBank/DDBJ whole genome shotgun (WGS) entry which is preliminary data.</text>
</comment>
<dbReference type="RefSeq" id="WP_268924117.1">
    <property type="nucleotide sequence ID" value="NZ_JAPTGB010000003.1"/>
</dbReference>
<keyword evidence="7" id="KW-0521">NADP</keyword>
<keyword evidence="7" id="KW-0274">FAD</keyword>
<comment type="cofactor">
    <cofactor evidence="7">
        <name>FMNH2</name>
        <dbReference type="ChEBI" id="CHEBI:57618"/>
    </cofactor>
    <text evidence="7">Reduced FMN (FMNH(2)).</text>
</comment>
<dbReference type="Gene3D" id="3.60.150.10">
    <property type="entry name" value="Chorismate synthase AroC"/>
    <property type="match status" value="1"/>
</dbReference>
<dbReference type="CDD" id="cd07304">
    <property type="entry name" value="Chorismate_synthase"/>
    <property type="match status" value="1"/>
</dbReference>
<comment type="caution">
    <text evidence="7">Lacks conserved residue(s) required for the propagation of feature annotation.</text>
</comment>
<evidence type="ECO:0000256" key="7">
    <source>
        <dbReference type="HAMAP-Rule" id="MF_00300"/>
    </source>
</evidence>
<dbReference type="PANTHER" id="PTHR21085">
    <property type="entry name" value="CHORISMATE SYNTHASE"/>
    <property type="match status" value="1"/>
</dbReference>
<dbReference type="InterPro" id="IPR020541">
    <property type="entry name" value="Chorismate_synthase_CS"/>
</dbReference>
<feature type="binding site" evidence="7">
    <location>
        <position position="282"/>
    </location>
    <ligand>
        <name>FMN</name>
        <dbReference type="ChEBI" id="CHEBI:58210"/>
    </ligand>
</feature>
<dbReference type="PANTHER" id="PTHR21085:SF0">
    <property type="entry name" value="CHORISMATE SYNTHASE"/>
    <property type="match status" value="1"/>
</dbReference>
<reference evidence="8" key="1">
    <citation type="submission" date="2022-12" db="EMBL/GenBank/DDBJ databases">
        <title>Isolation and characterisation of novel Methanocorpusculum spp. from native Australian herbivores indicates the genus is ancestrally host-associated.</title>
        <authorList>
            <person name="Volmer J.G."/>
            <person name="Soo R.M."/>
            <person name="Evans P.N."/>
            <person name="Hoedt E.C."/>
            <person name="Astorga Alsina A.L."/>
            <person name="Woodcroft B.J."/>
            <person name="Tyson G.W."/>
            <person name="Hugenholtz P."/>
            <person name="Morrison M."/>
        </authorList>
    </citation>
    <scope>NUCLEOTIDE SEQUENCE</scope>
    <source>
        <strain evidence="8">MG</strain>
    </source>
</reference>
<dbReference type="SUPFAM" id="SSF103263">
    <property type="entry name" value="Chorismate synthase, AroC"/>
    <property type="match status" value="1"/>
</dbReference>
<organism evidence="8 9">
    <name type="scientific">Methanocorpusculum petauri</name>
    <dbReference type="NCBI Taxonomy" id="3002863"/>
    <lineage>
        <taxon>Archaea</taxon>
        <taxon>Methanobacteriati</taxon>
        <taxon>Methanobacteriota</taxon>
        <taxon>Stenosarchaea group</taxon>
        <taxon>Methanomicrobia</taxon>
        <taxon>Methanomicrobiales</taxon>
        <taxon>Methanocorpusculaceae</taxon>
        <taxon>Methanocorpusculum</taxon>
    </lineage>
</organism>
<evidence type="ECO:0000313" key="9">
    <source>
        <dbReference type="Proteomes" id="UP001141422"/>
    </source>
</evidence>
<keyword evidence="5 7" id="KW-0057">Aromatic amino acid biosynthesis</keyword>
<keyword evidence="7" id="KW-0288">FMN</keyword>
<feature type="binding site" evidence="7">
    <location>
        <position position="324"/>
    </location>
    <ligand>
        <name>FMN</name>
        <dbReference type="ChEBI" id="CHEBI:58210"/>
    </ligand>
</feature>
<dbReference type="PROSITE" id="PS00788">
    <property type="entry name" value="CHORISMATE_SYNTHASE_2"/>
    <property type="match status" value="1"/>
</dbReference>
<comment type="function">
    <text evidence="7">Catalyzes the anti-1,4-elimination of the C-3 phosphate and the C-6 proR hydrogen from 5-enolpyruvylshikimate-3-phosphate (EPSP) to yield chorismate, which is the branch point compound that serves as the starting substrate for the three terminal pathways of aromatic amino acid biosynthesis. This reaction introduces a second double bond into the aromatic ring system.</text>
</comment>
<dbReference type="Proteomes" id="UP001141422">
    <property type="component" value="Unassembled WGS sequence"/>
</dbReference>
<dbReference type="InterPro" id="IPR035904">
    <property type="entry name" value="Chorismate_synth_AroC_sf"/>
</dbReference>